<dbReference type="SUPFAM" id="SSF103515">
    <property type="entry name" value="Autotransporter"/>
    <property type="match status" value="1"/>
</dbReference>
<dbReference type="SMART" id="SM00869">
    <property type="entry name" value="Autotransporter"/>
    <property type="match status" value="1"/>
</dbReference>
<sequence length="966" mass="96714">MSNGLSGKITATANAAAIQATAYGIYQNGISSDGLSPSTLTTSGSYTSPLTITGGVSGTITTSATNTATTWYTYESLNISVAPKATAAGINSEGPMSVAGGVSGTITSTAKSGIDGNATAYGLYASGTMNGGNSSTPLGISGTVSATANGLAAAVSSGGALNLNVTGSLSGVDTTGSGQGYAIKSAKADDTVTLGTGATLVGKVDLDGGANTLNLVGTGSASNQFLNTTNLVVGDGATITNWTLNPTAATASSFGGLNVNTKAAATINEYATVTGNIVDNGALTFNVASTLTYGGTISGAGSIAKSGSGSLILTGSNTYSGGTILNDGTVNVASMANLGTGSISFAGGTLLINGVNALETGFAVTSSLGFNTSATGSQTVAGSYSGSGSITKSGSGTLTLTGDSSNYTGTATVASGKLQVASGAALGGTLVVDSGATVGGYGTVDNLTNNGTVSPGGSIGTLNVAGNYTQSAAATYYDEITTGGVGDRLDISGTANLSGGALSVQATQSFYNTGNTWTVITAKGGLTGTFTSVTQNLDSLTLRFVPVYTDNAVLLTAMRIPYSAFAADGRSASVGTGLYRASYTATDGSDMASLLTLLDYSPAAVATSTLQMLSPEPYDAFTQSFFDGSRVLTAAQRAGLHEGGISGSQAFAGPMDTGPATLMAVNDHGGGQASLDSSAKGTAPITDSRFSVFLRPFGMLAHQQARSEQTGYTANTGGLTGGLEFRPVSGLTLALAPAFMTQSVTLKSMGGGNGTVSDWSLALMGAYRQNDWFVDGLFRLGYDTTTATRNIPVSNMNRSARAVWNSWNTTTSLGGGYDFHAGSVTMGPIASVEWSTLSQERYRETRAGGLGLRVNARSDNSLTTTLGGRVFRKFKTSFGAVTPEVRAVWGSQWLNSPRTITASFCGSPDSGFSTKTAGHGYNSAIVDAGVTANLGKSLSATGRVGLELFRPGYDSQAGSVSLKYSF</sequence>
<evidence type="ECO:0000259" key="3">
    <source>
        <dbReference type="PROSITE" id="PS51208"/>
    </source>
</evidence>
<keyword evidence="1" id="KW-0732">Signal</keyword>
<dbReference type="NCBIfam" id="TIGR02601">
    <property type="entry name" value="autotrns_rpt"/>
    <property type="match status" value="2"/>
</dbReference>
<comment type="caution">
    <text evidence="4">The sequence shown here is derived from an EMBL/GenBank/DDBJ whole genome shotgun (WGS) entry which is preliminary data.</text>
</comment>
<dbReference type="InterPro" id="IPR012332">
    <property type="entry name" value="Autotransporter_pectin_lyase_C"/>
</dbReference>
<proteinExistence type="predicted"/>
<dbReference type="InterPro" id="IPR013425">
    <property type="entry name" value="Autotrns_rpt"/>
</dbReference>
<dbReference type="Gene3D" id="2.160.20.20">
    <property type="match status" value="1"/>
</dbReference>
<organism evidence="4 5">
    <name type="scientific">Solidesulfovibrio aerotolerans</name>
    <dbReference type="NCBI Taxonomy" id="295255"/>
    <lineage>
        <taxon>Bacteria</taxon>
        <taxon>Pseudomonadati</taxon>
        <taxon>Thermodesulfobacteriota</taxon>
        <taxon>Desulfovibrionia</taxon>
        <taxon>Desulfovibrionales</taxon>
        <taxon>Desulfovibrionaceae</taxon>
        <taxon>Solidesulfovibrio</taxon>
    </lineage>
</organism>
<dbReference type="Proteomes" id="UP000482487">
    <property type="component" value="Unassembled WGS sequence"/>
</dbReference>
<reference evidence="4 5" key="1">
    <citation type="submission" date="2020-01" db="EMBL/GenBank/DDBJ databases">
        <title>Genome sequence of Desulfovibrio aerotolerans DSM 16695(T).</title>
        <authorList>
            <person name="Karnachuk O."/>
            <person name="Avakyan M."/>
            <person name="Mardanov A."/>
            <person name="Kadnikov V."/>
            <person name="Ravin N."/>
        </authorList>
    </citation>
    <scope>NUCLEOTIDE SEQUENCE [LARGE SCALE GENOMIC DNA]</scope>
    <source>
        <strain evidence="4 5">DSM 16695</strain>
    </source>
</reference>
<dbReference type="PROSITE" id="PS51208">
    <property type="entry name" value="AUTOTRANSPORTER"/>
    <property type="match status" value="1"/>
</dbReference>
<protein>
    <submittedName>
        <fullName evidence="4">Autotransporter domain-containing protein</fullName>
    </submittedName>
</protein>
<evidence type="ECO:0000313" key="5">
    <source>
        <dbReference type="Proteomes" id="UP000482487"/>
    </source>
</evidence>
<evidence type="ECO:0000256" key="2">
    <source>
        <dbReference type="SAM" id="MobiDB-lite"/>
    </source>
</evidence>
<feature type="domain" description="Autotransporter" evidence="3">
    <location>
        <begin position="685"/>
        <end position="966"/>
    </location>
</feature>
<dbReference type="Pfam" id="PF12951">
    <property type="entry name" value="PATR"/>
    <property type="match status" value="2"/>
</dbReference>
<dbReference type="SUPFAM" id="SSF51126">
    <property type="entry name" value="Pectin lyase-like"/>
    <property type="match status" value="1"/>
</dbReference>
<dbReference type="InterPro" id="IPR036709">
    <property type="entry name" value="Autotransporte_beta_dom_sf"/>
</dbReference>
<dbReference type="OrthoDB" id="5368632at2"/>
<feature type="region of interest" description="Disordered" evidence="2">
    <location>
        <begin position="661"/>
        <end position="682"/>
    </location>
</feature>
<dbReference type="Gene3D" id="2.40.128.130">
    <property type="entry name" value="Autotransporter beta-domain"/>
    <property type="match status" value="1"/>
</dbReference>
<accession>A0A7C9MNE9</accession>
<evidence type="ECO:0000313" key="4">
    <source>
        <dbReference type="EMBL" id="MYL85333.1"/>
    </source>
</evidence>
<keyword evidence="5" id="KW-1185">Reference proteome</keyword>
<evidence type="ECO:0000256" key="1">
    <source>
        <dbReference type="ARBA" id="ARBA00022729"/>
    </source>
</evidence>
<gene>
    <name evidence="4" type="ORF">GTA51_19755</name>
</gene>
<dbReference type="InterPro" id="IPR005546">
    <property type="entry name" value="Autotransporte_beta"/>
</dbReference>
<dbReference type="Pfam" id="PF03797">
    <property type="entry name" value="Autotransporter"/>
    <property type="match status" value="1"/>
</dbReference>
<dbReference type="InterPro" id="IPR011050">
    <property type="entry name" value="Pectin_lyase_fold/virulence"/>
</dbReference>
<name>A0A7C9MNE9_9BACT</name>
<dbReference type="EMBL" id="WVUD01000079">
    <property type="protein sequence ID" value="MYL85333.1"/>
    <property type="molecule type" value="Genomic_DNA"/>
</dbReference>
<dbReference type="AlphaFoldDB" id="A0A7C9MNE9"/>
<dbReference type="RefSeq" id="WP_160964192.1">
    <property type="nucleotide sequence ID" value="NZ_WVUD01000079.1"/>
</dbReference>